<dbReference type="SMART" id="SM00822">
    <property type="entry name" value="PKS_KR"/>
    <property type="match status" value="1"/>
</dbReference>
<dbReference type="Pfam" id="PF00106">
    <property type="entry name" value="adh_short"/>
    <property type="match status" value="1"/>
</dbReference>
<reference evidence="4 5" key="1">
    <citation type="submission" date="2016-04" db="EMBL/GenBank/DDBJ databases">
        <title>A degradative enzymes factory behind the ericoid mycorrhizal symbiosis.</title>
        <authorList>
            <consortium name="DOE Joint Genome Institute"/>
            <person name="Martino E."/>
            <person name="Morin E."/>
            <person name="Grelet G."/>
            <person name="Kuo A."/>
            <person name="Kohler A."/>
            <person name="Daghino S."/>
            <person name="Barry K."/>
            <person name="Choi C."/>
            <person name="Cichocki N."/>
            <person name="Clum A."/>
            <person name="Copeland A."/>
            <person name="Hainaut M."/>
            <person name="Haridas S."/>
            <person name="Labutti K."/>
            <person name="Lindquist E."/>
            <person name="Lipzen A."/>
            <person name="Khouja H.-R."/>
            <person name="Murat C."/>
            <person name="Ohm R."/>
            <person name="Olson A."/>
            <person name="Spatafora J."/>
            <person name="Veneault-Fourrey C."/>
            <person name="Henrissat B."/>
            <person name="Grigoriev I."/>
            <person name="Martin F."/>
            <person name="Perotto S."/>
        </authorList>
    </citation>
    <scope>NUCLEOTIDE SEQUENCE [LARGE SCALE GENOMIC DNA]</scope>
    <source>
        <strain evidence="4 5">F</strain>
    </source>
</reference>
<dbReference type="PANTHER" id="PTHR42760">
    <property type="entry name" value="SHORT-CHAIN DEHYDROGENASES/REDUCTASES FAMILY MEMBER"/>
    <property type="match status" value="1"/>
</dbReference>
<dbReference type="InterPro" id="IPR057326">
    <property type="entry name" value="KR_dom"/>
</dbReference>
<keyword evidence="5" id="KW-1185">Reference proteome</keyword>
<dbReference type="Gene3D" id="3.40.50.720">
    <property type="entry name" value="NAD(P)-binding Rossmann-like Domain"/>
    <property type="match status" value="1"/>
</dbReference>
<dbReference type="EMBL" id="KZ613943">
    <property type="protein sequence ID" value="PMD42791.1"/>
    <property type="molecule type" value="Genomic_DNA"/>
</dbReference>
<feature type="domain" description="Ketoreductase" evidence="3">
    <location>
        <begin position="45"/>
        <end position="235"/>
    </location>
</feature>
<proteinExistence type="inferred from homology"/>
<protein>
    <submittedName>
        <fullName evidence="4">Putative oxidoreductase ucpA</fullName>
    </submittedName>
</protein>
<dbReference type="PANTHER" id="PTHR42760:SF37">
    <property type="entry name" value="CLAVALDEHYDE DEHYDROGENASE"/>
    <property type="match status" value="1"/>
</dbReference>
<evidence type="ECO:0000259" key="3">
    <source>
        <dbReference type="SMART" id="SM00822"/>
    </source>
</evidence>
<organism evidence="4 5">
    <name type="scientific">Hyaloscypha variabilis (strain UAMH 11265 / GT02V1 / F)</name>
    <name type="common">Meliniomyces variabilis</name>
    <dbReference type="NCBI Taxonomy" id="1149755"/>
    <lineage>
        <taxon>Eukaryota</taxon>
        <taxon>Fungi</taxon>
        <taxon>Dikarya</taxon>
        <taxon>Ascomycota</taxon>
        <taxon>Pezizomycotina</taxon>
        <taxon>Leotiomycetes</taxon>
        <taxon>Helotiales</taxon>
        <taxon>Hyaloscyphaceae</taxon>
        <taxon>Hyaloscypha</taxon>
        <taxon>Hyaloscypha variabilis</taxon>
    </lineage>
</organism>
<dbReference type="OrthoDB" id="1933717at2759"/>
<dbReference type="Proteomes" id="UP000235786">
    <property type="component" value="Unassembled WGS sequence"/>
</dbReference>
<sequence>MTPKEISKEGFAFPEHTGYYFTPTQYHLTPNLALSPSIITLPPQTTACITGAGRGLGESMALGFAQAGAGGVIICSRSTSELEEVAAKIRDINEDLKVTVVKCDVSNEEEVKNLAAVIEKEHGRLDVLINNAGYLDAGWQPITSGPADDWKRVFDVNVFGVYLVTRNLLPLLLESEKGLKTVIGVTSMSSHWAGHSIAMGMSKLALNRFVEFLAGEYGEGNGGLMSYALHPGGVKTRMSQEEGKVPKELQGMSKDSPELCAGMAVWLAKEPRPWLNGRYVAANWDVDELEDKKDEIVEGDKLKFRMVV</sequence>
<evidence type="ECO:0000256" key="2">
    <source>
        <dbReference type="ARBA" id="ARBA00023002"/>
    </source>
</evidence>
<dbReference type="PRINTS" id="PR00081">
    <property type="entry name" value="GDHRDH"/>
</dbReference>
<keyword evidence="2" id="KW-0560">Oxidoreductase</keyword>
<comment type="similarity">
    <text evidence="1">Belongs to the short-chain dehydrogenases/reductases (SDR) family.</text>
</comment>
<accession>A0A2J6RWA1</accession>
<dbReference type="InterPro" id="IPR002347">
    <property type="entry name" value="SDR_fam"/>
</dbReference>
<evidence type="ECO:0000256" key="1">
    <source>
        <dbReference type="ARBA" id="ARBA00006484"/>
    </source>
</evidence>
<evidence type="ECO:0000313" key="4">
    <source>
        <dbReference type="EMBL" id="PMD42791.1"/>
    </source>
</evidence>
<dbReference type="AlphaFoldDB" id="A0A2J6RWA1"/>
<dbReference type="STRING" id="1149755.A0A2J6RWA1"/>
<name>A0A2J6RWA1_HYAVF</name>
<evidence type="ECO:0000313" key="5">
    <source>
        <dbReference type="Proteomes" id="UP000235786"/>
    </source>
</evidence>
<dbReference type="SUPFAM" id="SSF51735">
    <property type="entry name" value="NAD(P)-binding Rossmann-fold domains"/>
    <property type="match status" value="1"/>
</dbReference>
<dbReference type="CDD" id="cd05233">
    <property type="entry name" value="SDR_c"/>
    <property type="match status" value="1"/>
</dbReference>
<dbReference type="InterPro" id="IPR036291">
    <property type="entry name" value="NAD(P)-bd_dom_sf"/>
</dbReference>
<gene>
    <name evidence="4" type="ORF">L207DRAFT_632514</name>
</gene>
<dbReference type="GO" id="GO:0016616">
    <property type="term" value="F:oxidoreductase activity, acting on the CH-OH group of donors, NAD or NADP as acceptor"/>
    <property type="evidence" value="ECO:0007669"/>
    <property type="project" value="TreeGrafter"/>
</dbReference>